<keyword evidence="3" id="KW-0227">DNA damage</keyword>
<sequence length="233" mass="26281">MCSNYEAVSRADRLLSFFGVVRDRDEPTATVFPTGLAPFIRLAEDGSGNRRVHDGAFGLLPYFAKELAYGRRTYNARTETVATLPSFKDAWRRSQRCIIPAESIFEPSYETGKAVRWRIYQPGDVPMGIAGIYTKWREPGTGHELYSFAMLTVNAAGHPVMQRFHKAEDEKRMVVILDPADYDAWLICPLALAPKFFSRWMGPLESYEAPLPPRAPRTYSGKVIQPPSEPGLF</sequence>
<organism evidence="9 10">
    <name type="scientific">Variovorax ureilyticus</name>
    <dbReference type="NCBI Taxonomy" id="1836198"/>
    <lineage>
        <taxon>Bacteria</taxon>
        <taxon>Pseudomonadati</taxon>
        <taxon>Pseudomonadota</taxon>
        <taxon>Betaproteobacteria</taxon>
        <taxon>Burkholderiales</taxon>
        <taxon>Comamonadaceae</taxon>
        <taxon>Variovorax</taxon>
    </lineage>
</organism>
<keyword evidence="10" id="KW-1185">Reference proteome</keyword>
<comment type="similarity">
    <text evidence="1 8">Belongs to the SOS response-associated peptidase family.</text>
</comment>
<gene>
    <name evidence="9" type="ORF">WKW77_34340</name>
</gene>
<evidence type="ECO:0000256" key="1">
    <source>
        <dbReference type="ARBA" id="ARBA00008136"/>
    </source>
</evidence>
<evidence type="ECO:0000256" key="3">
    <source>
        <dbReference type="ARBA" id="ARBA00022763"/>
    </source>
</evidence>
<proteinExistence type="inferred from homology"/>
<dbReference type="InterPro" id="IPR036590">
    <property type="entry name" value="SRAP-like"/>
</dbReference>
<reference evidence="9 10" key="1">
    <citation type="submission" date="2024-03" db="EMBL/GenBank/DDBJ databases">
        <title>Novel species of the genus Variovorax.</title>
        <authorList>
            <person name="Liu Q."/>
            <person name="Xin Y.-H."/>
        </authorList>
    </citation>
    <scope>NUCLEOTIDE SEQUENCE [LARGE SCALE GENOMIC DNA]</scope>
    <source>
        <strain evidence="9 10">KACC 18899</strain>
    </source>
</reference>
<dbReference type="InterPro" id="IPR003738">
    <property type="entry name" value="SRAP"/>
</dbReference>
<keyword evidence="6" id="KW-0238">DNA-binding</keyword>
<keyword evidence="5" id="KW-0190">Covalent protein-DNA linkage</keyword>
<evidence type="ECO:0000256" key="7">
    <source>
        <dbReference type="ARBA" id="ARBA00023239"/>
    </source>
</evidence>
<dbReference type="EC" id="3.4.-.-" evidence="8"/>
<dbReference type="Gene3D" id="3.90.1680.10">
    <property type="entry name" value="SOS response associated peptidase-like"/>
    <property type="match status" value="1"/>
</dbReference>
<dbReference type="PANTHER" id="PTHR13604:SF0">
    <property type="entry name" value="ABASIC SITE PROCESSING PROTEIN HMCES"/>
    <property type="match status" value="1"/>
</dbReference>
<evidence type="ECO:0000313" key="9">
    <source>
        <dbReference type="EMBL" id="MEJ8816172.1"/>
    </source>
</evidence>
<dbReference type="SUPFAM" id="SSF143081">
    <property type="entry name" value="BB1717-like"/>
    <property type="match status" value="1"/>
</dbReference>
<dbReference type="Proteomes" id="UP001365846">
    <property type="component" value="Unassembled WGS sequence"/>
</dbReference>
<protein>
    <recommendedName>
        <fullName evidence="8">Abasic site processing protein</fullName>
        <ecNumber evidence="8">3.4.-.-</ecNumber>
    </recommendedName>
</protein>
<evidence type="ECO:0000313" key="10">
    <source>
        <dbReference type="Proteomes" id="UP001365846"/>
    </source>
</evidence>
<evidence type="ECO:0000256" key="6">
    <source>
        <dbReference type="ARBA" id="ARBA00023125"/>
    </source>
</evidence>
<dbReference type="PANTHER" id="PTHR13604">
    <property type="entry name" value="DC12-RELATED"/>
    <property type="match status" value="1"/>
</dbReference>
<keyword evidence="4 8" id="KW-0378">Hydrolase</keyword>
<dbReference type="EMBL" id="JBBKZU010000033">
    <property type="protein sequence ID" value="MEJ8816172.1"/>
    <property type="molecule type" value="Genomic_DNA"/>
</dbReference>
<keyword evidence="2 8" id="KW-0645">Protease</keyword>
<comment type="caution">
    <text evidence="9">The sequence shown here is derived from an EMBL/GenBank/DDBJ whole genome shotgun (WGS) entry which is preliminary data.</text>
</comment>
<evidence type="ECO:0000256" key="5">
    <source>
        <dbReference type="ARBA" id="ARBA00023124"/>
    </source>
</evidence>
<dbReference type="RefSeq" id="WP_340361364.1">
    <property type="nucleotide sequence ID" value="NZ_JBBKZU010000033.1"/>
</dbReference>
<accession>A0ABU8VR75</accession>
<dbReference type="Pfam" id="PF02586">
    <property type="entry name" value="SRAP"/>
    <property type="match status" value="1"/>
</dbReference>
<evidence type="ECO:0000256" key="4">
    <source>
        <dbReference type="ARBA" id="ARBA00022801"/>
    </source>
</evidence>
<name>A0ABU8VR75_9BURK</name>
<keyword evidence="7" id="KW-0456">Lyase</keyword>
<evidence type="ECO:0000256" key="2">
    <source>
        <dbReference type="ARBA" id="ARBA00022670"/>
    </source>
</evidence>
<evidence type="ECO:0000256" key="8">
    <source>
        <dbReference type="RuleBase" id="RU364100"/>
    </source>
</evidence>